<evidence type="ECO:0000313" key="10">
    <source>
        <dbReference type="Proteomes" id="UP000736164"/>
    </source>
</evidence>
<feature type="non-terminal residue" evidence="9">
    <location>
        <position position="1"/>
    </location>
</feature>
<keyword evidence="10" id="KW-1185">Reference proteome</keyword>
<feature type="region of interest" description="Disordered" evidence="7">
    <location>
        <begin position="806"/>
        <end position="838"/>
    </location>
</feature>
<dbReference type="Proteomes" id="UP000736164">
    <property type="component" value="Unassembled WGS sequence"/>
</dbReference>
<dbReference type="GO" id="GO:0010312">
    <property type="term" value="P:detoxification of zinc ion"/>
    <property type="evidence" value="ECO:0007669"/>
    <property type="project" value="TreeGrafter"/>
</dbReference>
<keyword evidence="3" id="KW-0812">Transmembrane</keyword>
<organism evidence="9 10">
    <name type="scientific">Atractosteus spatula</name>
    <name type="common">Alligator gar</name>
    <name type="synonym">Lepisosteus spatula</name>
    <dbReference type="NCBI Taxonomy" id="7917"/>
    <lineage>
        <taxon>Eukaryota</taxon>
        <taxon>Metazoa</taxon>
        <taxon>Chordata</taxon>
        <taxon>Craniata</taxon>
        <taxon>Vertebrata</taxon>
        <taxon>Euteleostomi</taxon>
        <taxon>Actinopterygii</taxon>
        <taxon>Neopterygii</taxon>
        <taxon>Holostei</taxon>
        <taxon>Semionotiformes</taxon>
        <taxon>Lepisosteidae</taxon>
        <taxon>Atractosteus</taxon>
    </lineage>
</organism>
<comment type="subcellular location">
    <subcellularLocation>
        <location evidence="1">Membrane</location>
        <topology evidence="1">Multi-pass membrane protein</topology>
    </subcellularLocation>
</comment>
<reference evidence="9" key="1">
    <citation type="journal article" date="2021" name="Cell">
        <title>Tracing the genetic footprints of vertebrate landing in non-teleost ray-finned fishes.</title>
        <authorList>
            <person name="Bi X."/>
            <person name="Wang K."/>
            <person name="Yang L."/>
            <person name="Pan H."/>
            <person name="Jiang H."/>
            <person name="Wei Q."/>
            <person name="Fang M."/>
            <person name="Yu H."/>
            <person name="Zhu C."/>
            <person name="Cai Y."/>
            <person name="He Y."/>
            <person name="Gan X."/>
            <person name="Zeng H."/>
            <person name="Yu D."/>
            <person name="Zhu Y."/>
            <person name="Jiang H."/>
            <person name="Qiu Q."/>
            <person name="Yang H."/>
            <person name="Zhang Y.E."/>
            <person name="Wang W."/>
            <person name="Zhu M."/>
            <person name="He S."/>
            <person name="Zhang G."/>
        </authorList>
    </citation>
    <scope>NUCLEOTIDE SEQUENCE</scope>
    <source>
        <strain evidence="9">Allg_001</strain>
    </source>
</reference>
<feature type="domain" description="Galaxin-like repeats" evidence="8">
    <location>
        <begin position="132"/>
        <end position="255"/>
    </location>
</feature>
<dbReference type="EMBL" id="JAAWVO010043183">
    <property type="protein sequence ID" value="MBN3319111.1"/>
    <property type="molecule type" value="Genomic_DNA"/>
</dbReference>
<accession>A0A8J7NWQ0</accession>
<keyword evidence="6" id="KW-0472">Membrane</keyword>
<keyword evidence="4" id="KW-0862">Zinc</keyword>
<dbReference type="PANTHER" id="PTHR45820:SF1">
    <property type="entry name" value="PROTON-COUPLED ZINC ANTIPORTER SLC30A1"/>
    <property type="match status" value="1"/>
</dbReference>
<evidence type="ECO:0000259" key="8">
    <source>
        <dbReference type="Pfam" id="PF24748"/>
    </source>
</evidence>
<evidence type="ECO:0000256" key="4">
    <source>
        <dbReference type="ARBA" id="ARBA00022833"/>
    </source>
</evidence>
<evidence type="ECO:0000256" key="7">
    <source>
        <dbReference type="SAM" id="MobiDB-lite"/>
    </source>
</evidence>
<feature type="non-terminal residue" evidence="9">
    <location>
        <position position="1154"/>
    </location>
</feature>
<protein>
    <submittedName>
        <fullName evidence="9">ZNT1 protein</fullName>
    </submittedName>
</protein>
<dbReference type="GO" id="GO:0005385">
    <property type="term" value="F:zinc ion transmembrane transporter activity"/>
    <property type="evidence" value="ECO:0007669"/>
    <property type="project" value="TreeGrafter"/>
</dbReference>
<dbReference type="GO" id="GO:0006882">
    <property type="term" value="P:intracellular zinc ion homeostasis"/>
    <property type="evidence" value="ECO:0007669"/>
    <property type="project" value="TreeGrafter"/>
</dbReference>
<dbReference type="GO" id="GO:0019855">
    <property type="term" value="F:calcium channel inhibitor activity"/>
    <property type="evidence" value="ECO:0007669"/>
    <property type="project" value="TreeGrafter"/>
</dbReference>
<dbReference type="Pfam" id="PF24748">
    <property type="entry name" value="Galaxin_repeat"/>
    <property type="match status" value="2"/>
</dbReference>
<evidence type="ECO:0000313" key="9">
    <source>
        <dbReference type="EMBL" id="MBN3319111.1"/>
    </source>
</evidence>
<evidence type="ECO:0000256" key="1">
    <source>
        <dbReference type="ARBA" id="ARBA00004141"/>
    </source>
</evidence>
<dbReference type="GO" id="GO:0005794">
    <property type="term" value="C:Golgi apparatus"/>
    <property type="evidence" value="ECO:0007669"/>
    <property type="project" value="TreeGrafter"/>
</dbReference>
<dbReference type="PANTHER" id="PTHR45820">
    <property type="entry name" value="FI23527P1"/>
    <property type="match status" value="1"/>
</dbReference>
<dbReference type="AlphaFoldDB" id="A0A8J7NWQ0"/>
<keyword evidence="5" id="KW-1133">Transmembrane helix</keyword>
<dbReference type="InterPro" id="IPR056601">
    <property type="entry name" value="Galaxin_dom"/>
</dbReference>
<dbReference type="GO" id="GO:0016020">
    <property type="term" value="C:membrane"/>
    <property type="evidence" value="ECO:0007669"/>
    <property type="project" value="UniProtKB-SubCell"/>
</dbReference>
<evidence type="ECO:0000256" key="3">
    <source>
        <dbReference type="ARBA" id="ARBA00022692"/>
    </source>
</evidence>
<sequence length="1154" mass="121724">VSEKLSGLISQCCGSEPYNPRYQVCCSGELWDQQPGLRCCGRALYNITSELCIHHLSKVIKKETPHALLCGDRQFNSETHFCCEDLNVYTRSVRCCGKAGTPYRTYNPLNASCCNALPEHMRSVGKGTVDNIDNYSQTCCNGTVHETTGTALNGGRCCNGKGYNPETDFCCSGQTHELSEWQRLGEGSYLQNDGGLICCNHTLHRVSAGERECQGEIPYNPALETVCAGLVHHTTHEQCCGQHTYRPDTEVCCRGRRQPWPRHHSQAECCGAWAYDPLDPETRCCGDTLHRVPRGAASLRCCGSLIVDTDTHSCCASETQQVSFRRAPGLACCGHTPYNTSRESCCAHRLSWGRQPRRAAPGECVLMQLEDMSQSAVCNATGQVTGMTIKGSSIVYSLTRVIEVLASHSGALQIWEKLAAVQLDHCGCPPLALDRSYAFWLTGRLQEQPALSAGDSVYIAPLLSASALHSLAQRRARGIGDTGQQLGVSTSSHCGGLGQDNISSLTSTANCGSSRTSGTVWTLQLAISDLHTSQKLTALQLPVLFCWKSLKQVCFPAVESPVKISLVCADSFQLCSSLSSVLRPGRRGVTRLGAAEGRRSSSLLLRGAQIALAGIRLTAGRRHAQGSHTALPALRSLCPGEPVGFVPLRGGSIASQPQTPVREQSVGCPRLTMARAAPSSGRCGLLGLTLLVLLGQLVVSRLCNSLIITVDSFHTLHLLLQLGVRLWAPARPWRRLQPLGGLVAALLLASLCASVSLDILSHFLQPHAGQRPCLALAAGAMGVLLNAGVLAAGCIDGWDASEGSLASAGRGGEAELPVQRSEATGGEDAECSGSPPNPAGAALELPPLDLLLYCNPGASCTLLKAQPSLVSHGQLDRDSGEPAGAPHSHALRAARVSPRQHSKAPIASRTAHEGASAPWVLGAARGLLAPVLVLASGLTQLLLTPGCQGQRSEGACRLYVYLDPAFSLAAVLVLLAGALPQLKRHGLVLLQAVPAHIAPRSLAARIGRVPGVLAVHDLHVWQLSEACLVASVHVHCAAAPGIPELVSAVTAVLRGVGVSRCTVQPEAGAPPPGRGQPPPPCSLACGKECANKLCCQGGAAPPAGHGAPSQQLVMENPYLSALRPERDSSGDFPKPFSLAAQQGSVAVLPVHCCE</sequence>
<gene>
    <name evidence="9" type="primary">Slc30a1_0</name>
    <name evidence="9" type="ORF">GTO95_0009018</name>
</gene>
<evidence type="ECO:0000256" key="6">
    <source>
        <dbReference type="ARBA" id="ARBA00023136"/>
    </source>
</evidence>
<feature type="domain" description="Galaxin-like repeats" evidence="8">
    <location>
        <begin position="10"/>
        <end position="115"/>
    </location>
</feature>
<proteinExistence type="inferred from homology"/>
<comment type="similarity">
    <text evidence="2">Belongs to the cation diffusion facilitator (CDF) transporter (TC 2.A.4) family. SLC30A subfamily.</text>
</comment>
<evidence type="ECO:0000256" key="5">
    <source>
        <dbReference type="ARBA" id="ARBA00022989"/>
    </source>
</evidence>
<comment type="caution">
    <text evidence="9">The sequence shown here is derived from an EMBL/GenBank/DDBJ whole genome shotgun (WGS) entry which is preliminary data.</text>
</comment>
<dbReference type="InterPro" id="IPR027469">
    <property type="entry name" value="Cation_efflux_TMD_sf"/>
</dbReference>
<dbReference type="GO" id="GO:0005783">
    <property type="term" value="C:endoplasmic reticulum"/>
    <property type="evidence" value="ECO:0007669"/>
    <property type="project" value="TreeGrafter"/>
</dbReference>
<dbReference type="Gene3D" id="1.20.1510.10">
    <property type="entry name" value="Cation efflux protein transmembrane domain"/>
    <property type="match status" value="1"/>
</dbReference>
<evidence type="ECO:0000256" key="2">
    <source>
        <dbReference type="ARBA" id="ARBA00008873"/>
    </source>
</evidence>
<dbReference type="SUPFAM" id="SSF161111">
    <property type="entry name" value="Cation efflux protein transmembrane domain-like"/>
    <property type="match status" value="1"/>
</dbReference>
<name>A0A8J7NWQ0_ATRSP</name>